<evidence type="ECO:0000313" key="3">
    <source>
        <dbReference type="Proteomes" id="UP000637980"/>
    </source>
</evidence>
<protein>
    <recommendedName>
        <fullName evidence="4">Secreted protein</fullName>
    </recommendedName>
</protein>
<dbReference type="Proteomes" id="UP000637980">
    <property type="component" value="Unassembled WGS sequence"/>
</dbReference>
<name>A0ABQ3E4F4_9HYPH</name>
<keyword evidence="3" id="KW-1185">Reference proteome</keyword>
<sequence>MARFTMNSGLTSVFMGALLLSTLPVSASSIDAANETGERWEAFSTTAQSITGDIIVTPTSITMASGSVLQIEPFPGDVPNLYRFTGAEHLRLIRDNTLCGPDTTDGYLVLVSPGDNMLEIDVFDGDPPPGSVDNMHSAPNFCASYIYDRP</sequence>
<keyword evidence="1" id="KW-0732">Signal</keyword>
<organism evidence="2 3">
    <name type="scientific">Pseudovibrio japonicus</name>
    <dbReference type="NCBI Taxonomy" id="366534"/>
    <lineage>
        <taxon>Bacteria</taxon>
        <taxon>Pseudomonadati</taxon>
        <taxon>Pseudomonadota</taxon>
        <taxon>Alphaproteobacteria</taxon>
        <taxon>Hyphomicrobiales</taxon>
        <taxon>Stappiaceae</taxon>
        <taxon>Pseudovibrio</taxon>
    </lineage>
</organism>
<comment type="caution">
    <text evidence="2">The sequence shown here is derived from an EMBL/GenBank/DDBJ whole genome shotgun (WGS) entry which is preliminary data.</text>
</comment>
<reference evidence="3" key="1">
    <citation type="journal article" date="2019" name="Int. J. Syst. Evol. Microbiol.">
        <title>The Global Catalogue of Microorganisms (GCM) 10K type strain sequencing project: providing services to taxonomists for standard genome sequencing and annotation.</title>
        <authorList>
            <consortium name="The Broad Institute Genomics Platform"/>
            <consortium name="The Broad Institute Genome Sequencing Center for Infectious Disease"/>
            <person name="Wu L."/>
            <person name="Ma J."/>
        </authorList>
    </citation>
    <scope>NUCLEOTIDE SEQUENCE [LARGE SCALE GENOMIC DNA]</scope>
    <source>
        <strain evidence="3">KCTC 12861</strain>
    </source>
</reference>
<evidence type="ECO:0000313" key="2">
    <source>
        <dbReference type="EMBL" id="GHB25622.1"/>
    </source>
</evidence>
<accession>A0ABQ3E4F4</accession>
<feature type="signal peptide" evidence="1">
    <location>
        <begin position="1"/>
        <end position="27"/>
    </location>
</feature>
<evidence type="ECO:0008006" key="4">
    <source>
        <dbReference type="Google" id="ProtNLM"/>
    </source>
</evidence>
<feature type="chain" id="PRO_5047438713" description="Secreted protein" evidence="1">
    <location>
        <begin position="28"/>
        <end position="150"/>
    </location>
</feature>
<dbReference type="RefSeq" id="WP_209008900.1">
    <property type="nucleotide sequence ID" value="NZ_BMXE01000002.1"/>
</dbReference>
<evidence type="ECO:0000256" key="1">
    <source>
        <dbReference type="SAM" id="SignalP"/>
    </source>
</evidence>
<dbReference type="EMBL" id="BMXE01000002">
    <property type="protein sequence ID" value="GHB25622.1"/>
    <property type="molecule type" value="Genomic_DNA"/>
</dbReference>
<proteinExistence type="predicted"/>
<gene>
    <name evidence="2" type="ORF">GCM10007094_12140</name>
</gene>